<dbReference type="PANTHER" id="PTHR43510:SF1">
    <property type="entry name" value="AMINOTRANSFERASE FUNCTION, HYPOTHETICAL (EUROFUNG)"/>
    <property type="match status" value="1"/>
</dbReference>
<dbReference type="CDD" id="cd00609">
    <property type="entry name" value="AAT_like"/>
    <property type="match status" value="1"/>
</dbReference>
<dbReference type="InterPro" id="IPR015424">
    <property type="entry name" value="PyrdxlP-dep_Trfase"/>
</dbReference>
<keyword evidence="2" id="KW-0663">Pyridoxal phosphate</keyword>
<dbReference type="InterPro" id="IPR015422">
    <property type="entry name" value="PyrdxlP-dep_Trfase_small"/>
</dbReference>
<gene>
    <name evidence="4" type="ORF">F53441_4952</name>
</gene>
<dbReference type="SUPFAM" id="SSF53383">
    <property type="entry name" value="PLP-dependent transferases"/>
    <property type="match status" value="1"/>
</dbReference>
<dbReference type="GO" id="GO:0030170">
    <property type="term" value="F:pyridoxal phosphate binding"/>
    <property type="evidence" value="ECO:0007669"/>
    <property type="project" value="InterPro"/>
</dbReference>
<comment type="similarity">
    <text evidence="1">Belongs to the class-I pyridoxal-phosphate-dependent aminotransferase family.</text>
</comment>
<dbReference type="OrthoDB" id="7042322at2759"/>
<dbReference type="Gene3D" id="3.40.640.10">
    <property type="entry name" value="Type I PLP-dependent aspartate aminotransferase-like (Major domain)"/>
    <property type="match status" value="1"/>
</dbReference>
<evidence type="ECO:0000313" key="5">
    <source>
        <dbReference type="Proteomes" id="UP000605986"/>
    </source>
</evidence>
<reference evidence="4" key="1">
    <citation type="submission" date="2020-01" db="EMBL/GenBank/DDBJ databases">
        <title>Identification and distribution of gene clusters putatively required for synthesis of sphingolipid metabolism inhibitors in phylogenetically diverse species of the filamentous fungus Fusarium.</title>
        <authorList>
            <person name="Kim H.-S."/>
            <person name="Busman M."/>
            <person name="Brown D.W."/>
            <person name="Divon H."/>
            <person name="Uhlig S."/>
            <person name="Proctor R.H."/>
        </authorList>
    </citation>
    <scope>NUCLEOTIDE SEQUENCE</scope>
    <source>
        <strain evidence="4">NRRL 53441</strain>
    </source>
</reference>
<dbReference type="Pfam" id="PF00155">
    <property type="entry name" value="Aminotran_1_2"/>
    <property type="match status" value="1"/>
</dbReference>
<dbReference type="InterPro" id="IPR015421">
    <property type="entry name" value="PyrdxlP-dep_Trfase_major"/>
</dbReference>
<keyword evidence="5" id="KW-1185">Reference proteome</keyword>
<comment type="caution">
    <text evidence="4">The sequence shown here is derived from an EMBL/GenBank/DDBJ whole genome shotgun (WGS) entry which is preliminary data.</text>
</comment>
<dbReference type="PANTHER" id="PTHR43510">
    <property type="entry name" value="AMINOTRANSFERASE FUNCTION, HYPOTHETICAL (EUROFUNG)"/>
    <property type="match status" value="1"/>
</dbReference>
<dbReference type="Gene3D" id="3.90.1150.10">
    <property type="entry name" value="Aspartate Aminotransferase, domain 1"/>
    <property type="match status" value="1"/>
</dbReference>
<dbReference type="PROSITE" id="PS00105">
    <property type="entry name" value="AA_TRANSFER_CLASS_1"/>
    <property type="match status" value="1"/>
</dbReference>
<sequence>MRDIEEFKLDQVGKLETEAKIALHGSAADALSIDALIALSSSKQNPIDTTVPLSYASSLGSAELRKRIADIYSTAEAPLTENNVIITPGSIMANYLVITTTCVKGDHVICQFPTYGPSYLVPKYLEVDMEYWVMKEENEWYPDIGELKAMIRPNTKAIILTNPGNPTGTTLSKETLQQVRDLAREHNIVLFGDEVFRPLFHGDTPTPPSVVSLGYSKTVSTGSVSKAYSLPGIRVGWIISPDDAILQQIIAARDYTTLNVSRIDDAVALMALSKDVRPKILEQNLSAGAKNIQQYDEFVKRNSDRCRWIRPRGGGTGFIHFSDKNGKPIDEVAFADKLVSEFGVGVIPASKGFSEEGVADYKGYLRFNLSQKVEVVAEGLRLIEQAIQDI</sequence>
<dbReference type="AlphaFoldDB" id="A0A8H4KJ94"/>
<feature type="domain" description="Aminotransferase class I/classII large" evidence="3">
    <location>
        <begin position="54"/>
        <end position="369"/>
    </location>
</feature>
<evidence type="ECO:0000256" key="2">
    <source>
        <dbReference type="ARBA" id="ARBA00022898"/>
    </source>
</evidence>
<dbReference type="GO" id="GO:0003824">
    <property type="term" value="F:catalytic activity"/>
    <property type="evidence" value="ECO:0007669"/>
    <property type="project" value="InterPro"/>
</dbReference>
<organism evidence="4 5">
    <name type="scientific">Fusarium austroafricanum</name>
    <dbReference type="NCBI Taxonomy" id="2364996"/>
    <lineage>
        <taxon>Eukaryota</taxon>
        <taxon>Fungi</taxon>
        <taxon>Dikarya</taxon>
        <taxon>Ascomycota</taxon>
        <taxon>Pezizomycotina</taxon>
        <taxon>Sordariomycetes</taxon>
        <taxon>Hypocreomycetidae</taxon>
        <taxon>Hypocreales</taxon>
        <taxon>Nectriaceae</taxon>
        <taxon>Fusarium</taxon>
        <taxon>Fusarium concolor species complex</taxon>
    </lineage>
</organism>
<dbReference type="EMBL" id="JAADJG010000195">
    <property type="protein sequence ID" value="KAF4452212.1"/>
    <property type="molecule type" value="Genomic_DNA"/>
</dbReference>
<accession>A0A8H4KJ94</accession>
<protein>
    <recommendedName>
        <fullName evidence="3">Aminotransferase class I/classII large domain-containing protein</fullName>
    </recommendedName>
</protein>
<dbReference type="InterPro" id="IPR004838">
    <property type="entry name" value="NHTrfase_class1_PyrdxlP-BS"/>
</dbReference>
<evidence type="ECO:0000259" key="3">
    <source>
        <dbReference type="Pfam" id="PF00155"/>
    </source>
</evidence>
<evidence type="ECO:0000256" key="1">
    <source>
        <dbReference type="ARBA" id="ARBA00007441"/>
    </source>
</evidence>
<dbReference type="Proteomes" id="UP000605986">
    <property type="component" value="Unassembled WGS sequence"/>
</dbReference>
<evidence type="ECO:0000313" key="4">
    <source>
        <dbReference type="EMBL" id="KAF4452212.1"/>
    </source>
</evidence>
<dbReference type="InterPro" id="IPR004839">
    <property type="entry name" value="Aminotransferase_I/II_large"/>
</dbReference>
<name>A0A8H4KJ94_9HYPO</name>
<proteinExistence type="inferred from homology"/>